<dbReference type="EMBL" id="JAPUUL010001460">
    <property type="protein sequence ID" value="KAJ8127347.1"/>
    <property type="molecule type" value="Genomic_DNA"/>
</dbReference>
<reference evidence="1" key="1">
    <citation type="submission" date="2022-12" db="EMBL/GenBank/DDBJ databases">
        <title>Genome Sequence of Lasiodiplodia mahajangana.</title>
        <authorList>
            <person name="Buettner E."/>
        </authorList>
    </citation>
    <scope>NUCLEOTIDE SEQUENCE</scope>
    <source>
        <strain evidence="1">VT137</strain>
    </source>
</reference>
<accession>A0ACC2JJ91</accession>
<dbReference type="Proteomes" id="UP001153332">
    <property type="component" value="Unassembled WGS sequence"/>
</dbReference>
<name>A0ACC2JJ91_9PEZI</name>
<protein>
    <submittedName>
        <fullName evidence="1">Uncharacterized protein</fullName>
    </submittedName>
</protein>
<keyword evidence="2" id="KW-1185">Reference proteome</keyword>
<evidence type="ECO:0000313" key="1">
    <source>
        <dbReference type="EMBL" id="KAJ8127347.1"/>
    </source>
</evidence>
<proteinExistence type="predicted"/>
<organism evidence="1 2">
    <name type="scientific">Lasiodiplodia mahajangana</name>
    <dbReference type="NCBI Taxonomy" id="1108764"/>
    <lineage>
        <taxon>Eukaryota</taxon>
        <taxon>Fungi</taxon>
        <taxon>Dikarya</taxon>
        <taxon>Ascomycota</taxon>
        <taxon>Pezizomycotina</taxon>
        <taxon>Dothideomycetes</taxon>
        <taxon>Dothideomycetes incertae sedis</taxon>
        <taxon>Botryosphaeriales</taxon>
        <taxon>Botryosphaeriaceae</taxon>
        <taxon>Lasiodiplodia</taxon>
    </lineage>
</organism>
<evidence type="ECO:0000313" key="2">
    <source>
        <dbReference type="Proteomes" id="UP001153332"/>
    </source>
</evidence>
<gene>
    <name evidence="1" type="ORF">O1611_g6288</name>
</gene>
<sequence>MPPTNSCGSLKLREDSLPPPNLHITTPKSPRIAGSDSSDTASISGSSASASSNDEDNSWIEIDRLLLPLNWDSRKATDKNTRQIVNRPIDTLETGTAERGDVDGEARHTHLAWESFQQWFKKSVGGSIFGDGRGKIMPLDSMSMRHVYRKPYMGAPDDEHSDDGSVCLDIRTKKPKYEDRVTRLGYVERFPDTGRMRHYRFEAKIDKAREEGMVRTTLGTINMPVSKLEILNGDGLQPKLASDLDMYELLEAFNNGFLEIKKSPVAGYGVFAVRDLEPFTTILIERELFKANSFDLYQRLEALTEEQKKAYYDLHGYMRTQSEDIRAAIWRTNRYV</sequence>
<comment type="caution">
    <text evidence="1">The sequence shown here is derived from an EMBL/GenBank/DDBJ whole genome shotgun (WGS) entry which is preliminary data.</text>
</comment>